<comment type="subcellular location">
    <subcellularLocation>
        <location evidence="1 14">Cell membrane</location>
        <topology evidence="1 14">Multi-pass membrane protein</topology>
    </subcellularLocation>
</comment>
<keyword evidence="5 14" id="KW-1003">Cell membrane</keyword>
<evidence type="ECO:0000256" key="9">
    <source>
        <dbReference type="ARBA" id="ARBA00022989"/>
    </source>
</evidence>
<comment type="similarity">
    <text evidence="3 14 15">Belongs to the HemJ family.</text>
</comment>
<dbReference type="PIRSF" id="PIRSF004638">
    <property type="entry name" value="UCP004638"/>
    <property type="match status" value="1"/>
</dbReference>
<dbReference type="Proteomes" id="UP000183812">
    <property type="component" value="Unassembled WGS sequence"/>
</dbReference>
<feature type="transmembrane region" description="Helical" evidence="14">
    <location>
        <begin position="71"/>
        <end position="93"/>
    </location>
</feature>
<name>A0A1G7EIG0_RHOCA</name>
<sequence>MIELVTDFLSDWYFWTKSLHVMSVLAWMAGLFYLPRLYVYHVEGLKKRGVVRGSEMDQLFQHQEWMLLKAIMNPAAISTWFFGLCLVFTPGIIDWSMQWPWIKGACVIAMTVFHMFLARARHKFVDGTNDLAGRQWRMMNEVPTLLMFLIVIAVIVKF</sequence>
<dbReference type="HAMAP" id="MF_02239">
    <property type="entry name" value="HemJ"/>
    <property type="match status" value="1"/>
</dbReference>
<comment type="pathway">
    <text evidence="2 14 15">Porphyrin-containing compound metabolism; protoporphyrin-IX biosynthesis; protoporphyrin-IX from protoporphyrinogen-IX: step 1/1.</text>
</comment>
<keyword evidence="8 14" id="KW-0479">Metal-binding</keyword>
<evidence type="ECO:0000313" key="17">
    <source>
        <dbReference type="Proteomes" id="UP000183812"/>
    </source>
</evidence>
<accession>A0A1G7EIG0</accession>
<dbReference type="Pfam" id="PF03653">
    <property type="entry name" value="UPF0093"/>
    <property type="match status" value="1"/>
</dbReference>
<evidence type="ECO:0000256" key="1">
    <source>
        <dbReference type="ARBA" id="ARBA00004651"/>
    </source>
</evidence>
<dbReference type="InterPro" id="IPR005265">
    <property type="entry name" value="HemJ-like"/>
</dbReference>
<evidence type="ECO:0000256" key="4">
    <source>
        <dbReference type="ARBA" id="ARBA00017504"/>
    </source>
</evidence>
<dbReference type="UniPathway" id="UPA00251">
    <property type="reaction ID" value="UER00324"/>
</dbReference>
<keyword evidence="9 14" id="KW-1133">Transmembrane helix</keyword>
<protein>
    <recommendedName>
        <fullName evidence="4 14">Protoporphyrinogen IX oxidase</fullName>
        <shortName evidence="14">PPO</shortName>
        <ecNumber evidence="14 15">1.3.99.-</ecNumber>
    </recommendedName>
</protein>
<keyword evidence="11 14" id="KW-0408">Iron</keyword>
<keyword evidence="12 14" id="KW-0472">Membrane</keyword>
<feature type="transmembrane region" description="Helical" evidence="14">
    <location>
        <begin position="99"/>
        <end position="117"/>
    </location>
</feature>
<evidence type="ECO:0000256" key="12">
    <source>
        <dbReference type="ARBA" id="ARBA00023136"/>
    </source>
</evidence>
<evidence type="ECO:0000256" key="6">
    <source>
        <dbReference type="ARBA" id="ARBA00022617"/>
    </source>
</evidence>
<evidence type="ECO:0000256" key="10">
    <source>
        <dbReference type="ARBA" id="ARBA00023002"/>
    </source>
</evidence>
<proteinExistence type="inferred from homology"/>
<feature type="binding site" description="axial binding residue" evidence="14">
    <location>
        <position position="20"/>
    </location>
    <ligand>
        <name>heme</name>
        <dbReference type="ChEBI" id="CHEBI:30413"/>
    </ligand>
    <ligandPart>
        <name>Fe</name>
        <dbReference type="ChEBI" id="CHEBI:18248"/>
    </ligandPart>
</feature>
<dbReference type="GO" id="GO:0006782">
    <property type="term" value="P:protoporphyrinogen IX biosynthetic process"/>
    <property type="evidence" value="ECO:0007669"/>
    <property type="project" value="UniProtKB-UniRule"/>
</dbReference>
<evidence type="ECO:0000256" key="13">
    <source>
        <dbReference type="ARBA" id="ARBA00048390"/>
    </source>
</evidence>
<feature type="binding site" description="axial binding residue" evidence="14">
    <location>
        <position position="103"/>
    </location>
    <ligand>
        <name>heme</name>
        <dbReference type="ChEBI" id="CHEBI:30413"/>
    </ligand>
    <ligandPart>
        <name>Fe</name>
        <dbReference type="ChEBI" id="CHEBI:18248"/>
    </ligandPart>
</feature>
<comment type="function">
    <text evidence="14 15">Catalyzes the oxidation of protoporphyrinogen IX to protoporphyrin IX.</text>
</comment>
<keyword evidence="6 14" id="KW-0349">Heme</keyword>
<feature type="transmembrane region" description="Helical" evidence="14">
    <location>
        <begin position="138"/>
        <end position="156"/>
    </location>
</feature>
<dbReference type="EMBL" id="FNAY01000002">
    <property type="protein sequence ID" value="SDE63377.1"/>
    <property type="molecule type" value="Genomic_DNA"/>
</dbReference>
<organism evidence="16 17">
    <name type="scientific">Rhodobacter capsulatus</name>
    <name type="common">Rhodopseudomonas capsulata</name>
    <dbReference type="NCBI Taxonomy" id="1061"/>
    <lineage>
        <taxon>Bacteria</taxon>
        <taxon>Pseudomonadati</taxon>
        <taxon>Pseudomonadota</taxon>
        <taxon>Alphaproteobacteria</taxon>
        <taxon>Rhodobacterales</taxon>
        <taxon>Rhodobacter group</taxon>
        <taxon>Rhodobacter</taxon>
    </lineage>
</organism>
<keyword evidence="7 14" id="KW-0812">Transmembrane</keyword>
<dbReference type="AlphaFoldDB" id="A0A1G7EIG0"/>
<dbReference type="OrthoDB" id="9800824at2"/>
<keyword evidence="10 14" id="KW-0560">Oxidoreductase</keyword>
<dbReference type="GO" id="GO:0070818">
    <property type="term" value="F:protoporphyrinogen oxidase activity"/>
    <property type="evidence" value="ECO:0007669"/>
    <property type="project" value="UniProtKB-UniRule"/>
</dbReference>
<evidence type="ECO:0000256" key="5">
    <source>
        <dbReference type="ARBA" id="ARBA00022475"/>
    </source>
</evidence>
<evidence type="ECO:0000256" key="14">
    <source>
        <dbReference type="HAMAP-Rule" id="MF_02239"/>
    </source>
</evidence>
<gene>
    <name evidence="16" type="ORF">SAMN04244550_00785</name>
</gene>
<evidence type="ECO:0000256" key="15">
    <source>
        <dbReference type="PIRNR" id="PIRNR004638"/>
    </source>
</evidence>
<evidence type="ECO:0000256" key="3">
    <source>
        <dbReference type="ARBA" id="ARBA00006501"/>
    </source>
</evidence>
<evidence type="ECO:0000256" key="2">
    <source>
        <dbReference type="ARBA" id="ARBA00005073"/>
    </source>
</evidence>
<dbReference type="RefSeq" id="WP_074552887.1">
    <property type="nucleotide sequence ID" value="NZ_CP119563.1"/>
</dbReference>
<evidence type="ECO:0000256" key="11">
    <source>
        <dbReference type="ARBA" id="ARBA00023004"/>
    </source>
</evidence>
<evidence type="ECO:0000256" key="8">
    <source>
        <dbReference type="ARBA" id="ARBA00022723"/>
    </source>
</evidence>
<comment type="catalytic activity">
    <reaction evidence="13 14 15">
        <text>protoporphyrinogen IX + 3 A = protoporphyrin IX + 3 AH2</text>
        <dbReference type="Rhea" id="RHEA:62000"/>
        <dbReference type="ChEBI" id="CHEBI:13193"/>
        <dbReference type="ChEBI" id="CHEBI:17499"/>
        <dbReference type="ChEBI" id="CHEBI:57306"/>
        <dbReference type="ChEBI" id="CHEBI:57307"/>
    </reaction>
</comment>
<comment type="cofactor">
    <cofactor evidence="14 15">
        <name>heme b</name>
        <dbReference type="ChEBI" id="CHEBI:60344"/>
    </cofactor>
    <text evidence="14 15">Binds 1 heme b (iron(II)-protoporphyrin IX) group per subunit.</text>
</comment>
<dbReference type="GO" id="GO:0005886">
    <property type="term" value="C:plasma membrane"/>
    <property type="evidence" value="ECO:0007669"/>
    <property type="project" value="UniProtKB-SubCell"/>
</dbReference>
<dbReference type="GO" id="GO:0046872">
    <property type="term" value="F:metal ion binding"/>
    <property type="evidence" value="ECO:0007669"/>
    <property type="project" value="UniProtKB-UniRule"/>
</dbReference>
<dbReference type="EC" id="1.3.99.-" evidence="14 15"/>
<evidence type="ECO:0000313" key="16">
    <source>
        <dbReference type="EMBL" id="SDE63377.1"/>
    </source>
</evidence>
<evidence type="ECO:0000256" key="7">
    <source>
        <dbReference type="ARBA" id="ARBA00022692"/>
    </source>
</evidence>
<dbReference type="PANTHER" id="PTHR40255">
    <property type="entry name" value="UPF0093 MEMBRANE PROTEIN SLR1790"/>
    <property type="match status" value="1"/>
</dbReference>
<reference evidence="16 17" key="1">
    <citation type="submission" date="2016-10" db="EMBL/GenBank/DDBJ databases">
        <authorList>
            <person name="de Groot N.N."/>
        </authorList>
    </citation>
    <scope>NUCLEOTIDE SEQUENCE [LARGE SCALE GENOMIC DNA]</scope>
    <source>
        <strain evidence="17">DSM 938 / 37b4</strain>
    </source>
</reference>
<comment type="subunit">
    <text evidence="14">Homodimer.</text>
</comment>
<dbReference type="PANTHER" id="PTHR40255:SF1">
    <property type="entry name" value="PROTOPORPHYRINOGEN IX OXIDASE"/>
    <property type="match status" value="1"/>
</dbReference>
<feature type="transmembrane region" description="Helical" evidence="14">
    <location>
        <begin position="20"/>
        <end position="39"/>
    </location>
</feature>